<reference evidence="1 2" key="1">
    <citation type="submission" date="2021-03" db="EMBL/GenBank/DDBJ databases">
        <title>Sequencing the genomes of 1000 actinobacteria strains.</title>
        <authorList>
            <person name="Klenk H.-P."/>
        </authorList>
    </citation>
    <scope>NUCLEOTIDE SEQUENCE [LARGE SCALE GENOMIC DNA]</scope>
    <source>
        <strain evidence="1 2">DSM 15454</strain>
    </source>
</reference>
<dbReference type="Proteomes" id="UP000766570">
    <property type="component" value="Unassembled WGS sequence"/>
</dbReference>
<sequence length="72" mass="8072">MDSNSSSYVEAQSNYPQAQLGLRRFALSSGELRADQTILCQDEDYKKATARIVSGFLANMRETPIQRFPPDS</sequence>
<accession>A0ABS4WJQ3</accession>
<proteinExistence type="predicted"/>
<gene>
    <name evidence="1" type="ORF">JOF46_004421</name>
</gene>
<evidence type="ECO:0000313" key="2">
    <source>
        <dbReference type="Proteomes" id="UP000766570"/>
    </source>
</evidence>
<name>A0ABS4WJQ3_9MICC</name>
<comment type="caution">
    <text evidence="1">The sequence shown here is derived from an EMBL/GenBank/DDBJ whole genome shotgun (WGS) entry which is preliminary data.</text>
</comment>
<protein>
    <submittedName>
        <fullName evidence="1">Uncharacterized protein</fullName>
    </submittedName>
</protein>
<organism evidence="1 2">
    <name type="scientific">Paeniglutamicibacter psychrophenolicus</name>
    <dbReference type="NCBI Taxonomy" id="257454"/>
    <lineage>
        <taxon>Bacteria</taxon>
        <taxon>Bacillati</taxon>
        <taxon>Actinomycetota</taxon>
        <taxon>Actinomycetes</taxon>
        <taxon>Micrococcales</taxon>
        <taxon>Micrococcaceae</taxon>
        <taxon>Paeniglutamicibacter</taxon>
    </lineage>
</organism>
<evidence type="ECO:0000313" key="1">
    <source>
        <dbReference type="EMBL" id="MBP2376432.1"/>
    </source>
</evidence>
<dbReference type="EMBL" id="JAGIOE010000002">
    <property type="protein sequence ID" value="MBP2376432.1"/>
    <property type="molecule type" value="Genomic_DNA"/>
</dbReference>
<keyword evidence="2" id="KW-1185">Reference proteome</keyword>